<evidence type="ECO:0000313" key="3">
    <source>
        <dbReference type="Proteomes" id="UP000054408"/>
    </source>
</evidence>
<sequence>MASTKVIGTHSGSFHCDEALAVGLLRMTKEFAGAGVVRSRDPEVLATADVVVDVGGVYDADKNLFDHHQRGFTGTFGEGFETTLSSAGLVYKHFGREIVASVADIADDAVLELVYNKMYVNFVEAIDAIDNGISQYPAELKPAYKSNGTDLGSRVAALNPRWNEVLEAPADEPDTDPVQARFEKAVAITTEAFVGKLEGLVHSWLPARDIVAAALDAAPSVHPSGEVILLETTCPWKAHLMELEEERGIAGSVKYALFTDRSGAWRIQAVPISPDSFQSRLPLPEPWRGVRDAELDAKAELGVDGAIFVHASGFIGGHKTYEGVVAMANKALALAGEA</sequence>
<evidence type="ECO:0000313" key="2">
    <source>
        <dbReference type="EMBL" id="KNC50391.1"/>
    </source>
</evidence>
<dbReference type="OMA" id="FHCDEVV"/>
<dbReference type="STRING" id="461836.A0A0L0DE12"/>
<gene>
    <name evidence="2" type="ORF">AMSG_06882</name>
</gene>
<dbReference type="Proteomes" id="UP000054408">
    <property type="component" value="Unassembled WGS sequence"/>
</dbReference>
<protein>
    <submittedName>
        <fullName evidence="2">UPF0160 protein c</fullName>
    </submittedName>
</protein>
<dbReference type="InterPro" id="IPR003226">
    <property type="entry name" value="MYG1_exonuclease"/>
</dbReference>
<proteinExistence type="inferred from homology"/>
<dbReference type="EMBL" id="GL349461">
    <property type="protein sequence ID" value="KNC50391.1"/>
    <property type="molecule type" value="Genomic_DNA"/>
</dbReference>
<dbReference type="AlphaFoldDB" id="A0A0L0DE12"/>
<dbReference type="PANTHER" id="PTHR11215">
    <property type="entry name" value="METAL DEPENDENT HYDROLASE - RELATED"/>
    <property type="match status" value="1"/>
</dbReference>
<reference evidence="2 3" key="1">
    <citation type="submission" date="2010-05" db="EMBL/GenBank/DDBJ databases">
        <title>The Genome Sequence of Thecamonas trahens ATCC 50062.</title>
        <authorList>
            <consortium name="The Broad Institute Genome Sequencing Platform"/>
            <person name="Russ C."/>
            <person name="Cuomo C."/>
            <person name="Shea T."/>
            <person name="Young S.K."/>
            <person name="Zeng Q."/>
            <person name="Koehrsen M."/>
            <person name="Haas B."/>
            <person name="Borodovsky M."/>
            <person name="Guigo R."/>
            <person name="Alvarado L."/>
            <person name="Berlin A."/>
            <person name="Bochicchio J."/>
            <person name="Borenstein D."/>
            <person name="Chapman S."/>
            <person name="Chen Z."/>
            <person name="Freedman E."/>
            <person name="Gellesch M."/>
            <person name="Goldberg J."/>
            <person name="Griggs A."/>
            <person name="Gujja S."/>
            <person name="Heilman E."/>
            <person name="Heiman D."/>
            <person name="Hepburn T."/>
            <person name="Howarth C."/>
            <person name="Jen D."/>
            <person name="Larson L."/>
            <person name="Mehta T."/>
            <person name="Park D."/>
            <person name="Pearson M."/>
            <person name="Roberts A."/>
            <person name="Saif S."/>
            <person name="Shenoy N."/>
            <person name="Sisk P."/>
            <person name="Stolte C."/>
            <person name="Sykes S."/>
            <person name="Thomson T."/>
            <person name="Walk T."/>
            <person name="White J."/>
            <person name="Yandava C."/>
            <person name="Burger G."/>
            <person name="Gray M.W."/>
            <person name="Holland P.W.H."/>
            <person name="King N."/>
            <person name="Lang F.B.F."/>
            <person name="Roger A.J."/>
            <person name="Ruiz-Trillo I."/>
            <person name="Lander E."/>
            <person name="Nusbaum C."/>
        </authorList>
    </citation>
    <scope>NUCLEOTIDE SEQUENCE [LARGE SCALE GENOMIC DNA]</scope>
    <source>
        <strain evidence="2 3">ATCC 50062</strain>
    </source>
</reference>
<dbReference type="Pfam" id="PF03690">
    <property type="entry name" value="MYG1_exonuc"/>
    <property type="match status" value="1"/>
</dbReference>
<organism evidence="2 3">
    <name type="scientific">Thecamonas trahens ATCC 50062</name>
    <dbReference type="NCBI Taxonomy" id="461836"/>
    <lineage>
        <taxon>Eukaryota</taxon>
        <taxon>Apusozoa</taxon>
        <taxon>Apusomonadida</taxon>
        <taxon>Apusomonadidae</taxon>
        <taxon>Thecamonas</taxon>
    </lineage>
</organism>
<dbReference type="eggNOG" id="KOG2948">
    <property type="taxonomic scope" value="Eukaryota"/>
</dbReference>
<comment type="similarity">
    <text evidence="1">Belongs to the MYG1 family.</text>
</comment>
<evidence type="ECO:0000256" key="1">
    <source>
        <dbReference type="ARBA" id="ARBA00010105"/>
    </source>
</evidence>
<dbReference type="GO" id="GO:0005634">
    <property type="term" value="C:nucleus"/>
    <property type="evidence" value="ECO:0007669"/>
    <property type="project" value="TreeGrafter"/>
</dbReference>
<dbReference type="RefSeq" id="XP_013756933.1">
    <property type="nucleotide sequence ID" value="XM_013901479.1"/>
</dbReference>
<dbReference type="OrthoDB" id="10265310at2759"/>
<keyword evidence="3" id="KW-1185">Reference proteome</keyword>
<name>A0A0L0DE12_THETB</name>
<dbReference type="GO" id="GO:0005737">
    <property type="term" value="C:cytoplasm"/>
    <property type="evidence" value="ECO:0007669"/>
    <property type="project" value="TreeGrafter"/>
</dbReference>
<dbReference type="PANTHER" id="PTHR11215:SF1">
    <property type="entry name" value="MYG1 EXONUCLEASE"/>
    <property type="match status" value="1"/>
</dbReference>
<dbReference type="GeneID" id="25565949"/>
<accession>A0A0L0DE12</accession>